<evidence type="ECO:0000256" key="2">
    <source>
        <dbReference type="SAM" id="SignalP"/>
    </source>
</evidence>
<dbReference type="SUPFAM" id="SSF57184">
    <property type="entry name" value="Growth factor receptor domain"/>
    <property type="match status" value="1"/>
</dbReference>
<dbReference type="PROSITE" id="PS51323">
    <property type="entry name" value="IGFBP_N_2"/>
    <property type="match status" value="1"/>
</dbReference>
<evidence type="ECO:0000313" key="4">
    <source>
        <dbReference type="EMBL" id="ABO26589.1"/>
    </source>
</evidence>
<feature type="signal peptide" evidence="2">
    <location>
        <begin position="1"/>
        <end position="18"/>
    </location>
</feature>
<dbReference type="InterPro" id="IPR017891">
    <property type="entry name" value="Insulin_GF-bd_Cys-rich_CS"/>
</dbReference>
<dbReference type="PROSITE" id="PS00222">
    <property type="entry name" value="IGFBP_N_1"/>
    <property type="match status" value="1"/>
</dbReference>
<organism evidence="4">
    <name type="scientific">Haliotis discus discus</name>
    <name type="common">disc abalone</name>
    <dbReference type="NCBI Taxonomy" id="91233"/>
    <lineage>
        <taxon>Eukaryota</taxon>
        <taxon>Metazoa</taxon>
        <taxon>Spiralia</taxon>
        <taxon>Lophotrochozoa</taxon>
        <taxon>Mollusca</taxon>
        <taxon>Gastropoda</taxon>
        <taxon>Vetigastropoda</taxon>
        <taxon>Lepetellida</taxon>
        <taxon>Haliotoidea</taxon>
        <taxon>Haliotidae</taxon>
        <taxon>Haliotis</taxon>
    </lineage>
</organism>
<dbReference type="GO" id="GO:0005576">
    <property type="term" value="C:extracellular region"/>
    <property type="evidence" value="ECO:0007669"/>
    <property type="project" value="InterPro"/>
</dbReference>
<evidence type="ECO:0000256" key="1">
    <source>
        <dbReference type="ARBA" id="ARBA00023157"/>
    </source>
</evidence>
<keyword evidence="1" id="KW-1015">Disulfide bond</keyword>
<sequence length="71" mass="7655">MMMLAALVLLCLAGYSDALSCLRCENVPCPFIALPCKPSEYVYTPCGCCPLCPLEIGQPCGSFTQRCQFGL</sequence>
<feature type="domain" description="IGFBP N-terminal" evidence="3">
    <location>
        <begin position="17"/>
        <end position="71"/>
    </location>
</feature>
<evidence type="ECO:0000259" key="3">
    <source>
        <dbReference type="PROSITE" id="PS51323"/>
    </source>
</evidence>
<dbReference type="AlphaFoldDB" id="B6RAY7"/>
<keyword evidence="2" id="KW-0732">Signal</keyword>
<dbReference type="InterPro" id="IPR009030">
    <property type="entry name" value="Growth_fac_rcpt_cys_sf"/>
</dbReference>
<accession>B6RAY7</accession>
<proteinExistence type="evidence at transcript level"/>
<dbReference type="InterPro" id="IPR000867">
    <property type="entry name" value="IGFBP-like"/>
</dbReference>
<reference evidence="4" key="1">
    <citation type="submission" date="2006-10" db="EMBL/GenBank/DDBJ databases">
        <title>Novel gene discovery from Haliotis discus discus by normalized cDNA library analysis.</title>
        <authorList>
            <person name="Lee J."/>
            <person name="Kang H.-S."/>
            <person name="Wang N."/>
        </authorList>
    </citation>
    <scope>NUCLEOTIDE SEQUENCE</scope>
</reference>
<protein>
    <submittedName>
        <fullName evidence="4">Perlustrin</fullName>
    </submittedName>
</protein>
<name>B6RAY7_HALDI</name>
<feature type="chain" id="PRO_5002846438" evidence="2">
    <location>
        <begin position="19"/>
        <end position="71"/>
    </location>
</feature>
<dbReference type="Pfam" id="PF00219">
    <property type="entry name" value="IGFBP"/>
    <property type="match status" value="1"/>
</dbReference>
<dbReference type="EMBL" id="EF103331">
    <property type="protein sequence ID" value="ABO26589.1"/>
    <property type="molecule type" value="mRNA"/>
</dbReference>